<keyword evidence="1" id="KW-0805">Transcription regulation</keyword>
<proteinExistence type="predicted"/>
<keyword evidence="3" id="KW-0804">Transcription</keyword>
<dbReference type="RefSeq" id="WP_246062279.1">
    <property type="nucleotide sequence ID" value="NZ_VFQC01000001.1"/>
</dbReference>
<dbReference type="SUPFAM" id="SSF48498">
    <property type="entry name" value="Tetracyclin repressor-like, C-terminal domain"/>
    <property type="match status" value="1"/>
</dbReference>
<dbReference type="AlphaFoldDB" id="A0A543NLP0"/>
<gene>
    <name evidence="6" type="ORF">FHX37_2707</name>
</gene>
<evidence type="ECO:0000256" key="3">
    <source>
        <dbReference type="ARBA" id="ARBA00023163"/>
    </source>
</evidence>
<dbReference type="InterPro" id="IPR050109">
    <property type="entry name" value="HTH-type_TetR-like_transc_reg"/>
</dbReference>
<dbReference type="InterPro" id="IPR001647">
    <property type="entry name" value="HTH_TetR"/>
</dbReference>
<feature type="domain" description="HTH tetR-type" evidence="5">
    <location>
        <begin position="22"/>
        <end position="82"/>
    </location>
</feature>
<dbReference type="PRINTS" id="PR00455">
    <property type="entry name" value="HTHTETR"/>
</dbReference>
<sequence>MFPSPPEDTGCASRKPVTARRQGTRQRLFEAAVALISEQGVESTSVDRIAERAGVAKGTVYYNFSGKEELYATLIEWGVDRLAGDLRAASAGPPREALFSVLRAELEFIGTHEALARLLMAEAWRTGQAWYTTARHIRDDAIGAIAELLDSMAAEGQIPSDLDTGVASSALFGMTVTVALDWRALQPERPIEEIHATLVRMAEGFLTAP</sequence>
<evidence type="ECO:0000256" key="2">
    <source>
        <dbReference type="ARBA" id="ARBA00023125"/>
    </source>
</evidence>
<dbReference type="PROSITE" id="PS50977">
    <property type="entry name" value="HTH_TETR_2"/>
    <property type="match status" value="1"/>
</dbReference>
<dbReference type="SUPFAM" id="SSF46689">
    <property type="entry name" value="Homeodomain-like"/>
    <property type="match status" value="1"/>
</dbReference>
<dbReference type="Proteomes" id="UP000317422">
    <property type="component" value="Unassembled WGS sequence"/>
</dbReference>
<evidence type="ECO:0000256" key="1">
    <source>
        <dbReference type="ARBA" id="ARBA00023015"/>
    </source>
</evidence>
<dbReference type="Gene3D" id="1.10.10.60">
    <property type="entry name" value="Homeodomain-like"/>
    <property type="match status" value="1"/>
</dbReference>
<dbReference type="PANTHER" id="PTHR30055:SF238">
    <property type="entry name" value="MYCOFACTOCIN BIOSYNTHESIS TRANSCRIPTIONAL REGULATOR MFTR-RELATED"/>
    <property type="match status" value="1"/>
</dbReference>
<keyword evidence="7" id="KW-1185">Reference proteome</keyword>
<dbReference type="Gene3D" id="1.10.357.10">
    <property type="entry name" value="Tetracycline Repressor, domain 2"/>
    <property type="match status" value="1"/>
</dbReference>
<dbReference type="GO" id="GO:0003700">
    <property type="term" value="F:DNA-binding transcription factor activity"/>
    <property type="evidence" value="ECO:0007669"/>
    <property type="project" value="TreeGrafter"/>
</dbReference>
<evidence type="ECO:0000259" key="5">
    <source>
        <dbReference type="PROSITE" id="PS50977"/>
    </source>
</evidence>
<accession>A0A543NLP0</accession>
<dbReference type="Pfam" id="PF00440">
    <property type="entry name" value="TetR_N"/>
    <property type="match status" value="1"/>
</dbReference>
<keyword evidence="2 4" id="KW-0238">DNA-binding</keyword>
<dbReference type="PANTHER" id="PTHR30055">
    <property type="entry name" value="HTH-TYPE TRANSCRIPTIONAL REGULATOR RUTR"/>
    <property type="match status" value="1"/>
</dbReference>
<dbReference type="InterPro" id="IPR036271">
    <property type="entry name" value="Tet_transcr_reg_TetR-rel_C_sf"/>
</dbReference>
<evidence type="ECO:0000313" key="7">
    <source>
        <dbReference type="Proteomes" id="UP000317422"/>
    </source>
</evidence>
<feature type="DNA-binding region" description="H-T-H motif" evidence="4">
    <location>
        <begin position="45"/>
        <end position="64"/>
    </location>
</feature>
<dbReference type="EMBL" id="VFQC01000001">
    <property type="protein sequence ID" value="TQN32729.1"/>
    <property type="molecule type" value="Genomic_DNA"/>
</dbReference>
<dbReference type="GO" id="GO:0000976">
    <property type="term" value="F:transcription cis-regulatory region binding"/>
    <property type="evidence" value="ECO:0007669"/>
    <property type="project" value="TreeGrafter"/>
</dbReference>
<evidence type="ECO:0000313" key="6">
    <source>
        <dbReference type="EMBL" id="TQN32729.1"/>
    </source>
</evidence>
<reference evidence="6 7" key="1">
    <citation type="submission" date="2019-06" db="EMBL/GenBank/DDBJ databases">
        <title>Sequencing the genomes of 1000 actinobacteria strains.</title>
        <authorList>
            <person name="Klenk H.-P."/>
        </authorList>
    </citation>
    <scope>NUCLEOTIDE SEQUENCE [LARGE SCALE GENOMIC DNA]</scope>
    <source>
        <strain evidence="6 7">DSM 45015</strain>
    </source>
</reference>
<evidence type="ECO:0000256" key="4">
    <source>
        <dbReference type="PROSITE-ProRule" id="PRU00335"/>
    </source>
</evidence>
<comment type="caution">
    <text evidence="6">The sequence shown here is derived from an EMBL/GenBank/DDBJ whole genome shotgun (WGS) entry which is preliminary data.</text>
</comment>
<dbReference type="InterPro" id="IPR009057">
    <property type="entry name" value="Homeodomain-like_sf"/>
</dbReference>
<organism evidence="6 7">
    <name type="scientific">Haloactinospora alba</name>
    <dbReference type="NCBI Taxonomy" id="405555"/>
    <lineage>
        <taxon>Bacteria</taxon>
        <taxon>Bacillati</taxon>
        <taxon>Actinomycetota</taxon>
        <taxon>Actinomycetes</taxon>
        <taxon>Streptosporangiales</taxon>
        <taxon>Nocardiopsidaceae</taxon>
        <taxon>Haloactinospora</taxon>
    </lineage>
</organism>
<protein>
    <submittedName>
        <fullName evidence="6">TetR family transcriptional regulator</fullName>
    </submittedName>
</protein>
<name>A0A543NLP0_9ACTN</name>